<dbReference type="PANTHER" id="PTHR30304:SF0">
    <property type="entry name" value="D-TAGATOSE-1,6-BISPHOSPHATE ALDOLASE SUBUNIT GATY-RELATED"/>
    <property type="match status" value="1"/>
</dbReference>
<dbReference type="EC" id="4.1.2.13" evidence="4"/>
<evidence type="ECO:0000313" key="5">
    <source>
        <dbReference type="Proteomes" id="UP000252477"/>
    </source>
</evidence>
<keyword evidence="3" id="KW-0862">Zinc</keyword>
<feature type="binding site" evidence="3">
    <location>
        <position position="208"/>
    </location>
    <ligand>
        <name>Zn(2+)</name>
        <dbReference type="ChEBI" id="CHEBI:29105"/>
        <label>1</label>
        <note>catalytic</note>
    </ligand>
</feature>
<accession>A0A2Z5IQW2</accession>
<feature type="binding site" evidence="3">
    <location>
        <position position="179"/>
    </location>
    <ligand>
        <name>Zn(2+)</name>
        <dbReference type="ChEBI" id="CHEBI:29105"/>
        <label>1</label>
        <note>catalytic</note>
    </ligand>
</feature>
<dbReference type="InterPro" id="IPR050246">
    <property type="entry name" value="Class_II_FBP_aldolase"/>
</dbReference>
<sequence length="290" mass="31863">MKLVNINHMLKKAYQEKYAVAHININNLEWTKSALEVADELKAPIIISASVGAVKYFGGYHVVSELVKSLIVDLNIKTEVALHLDHGNYDDCIKALEAGFSSIMYDGSHEIFSENYKNTKQLILLAHSQNASIEAEIGTIGGEEDGIISSGQLVSNIDEAIQMQQLGIDALAVGINNIHGKYPSYWKSLNFDILNQINEACRIPLVLHGGSGIPKDQVQTAISLGIAKININTELQIANAEAIKEFVISKKIDKNKNYDPRKIANFGMQALKKVLKEKFAEFGSIGKANI</sequence>
<comment type="cofactor">
    <cofactor evidence="3">
        <name>Zn(2+)</name>
        <dbReference type="ChEBI" id="CHEBI:29105"/>
    </cofactor>
    <text evidence="3">Binds 2 Zn(2+) ions per subunit. One is catalytic and the other provides a structural contribution.</text>
</comment>
<dbReference type="GO" id="GO:0004332">
    <property type="term" value="F:fructose-bisphosphate aldolase activity"/>
    <property type="evidence" value="ECO:0007669"/>
    <property type="project" value="UniProtKB-EC"/>
</dbReference>
<feature type="binding site" evidence="2">
    <location>
        <begin position="230"/>
        <end position="233"/>
    </location>
    <ligand>
        <name>dihydroxyacetone phosphate</name>
        <dbReference type="ChEBI" id="CHEBI:57642"/>
    </ligand>
</feature>
<organism evidence="4 5">
    <name type="scientific">[Mycoplasma] phocae</name>
    <dbReference type="NCBI Taxonomy" id="142651"/>
    <lineage>
        <taxon>Bacteria</taxon>
        <taxon>Bacillati</taxon>
        <taxon>Mycoplasmatota</taxon>
        <taxon>Mycoplasmoidales</taxon>
        <taxon>Metamycoplasmataceae</taxon>
        <taxon>Metamycoplasma</taxon>
    </lineage>
</organism>
<evidence type="ECO:0000256" key="1">
    <source>
        <dbReference type="PIRSR" id="PIRSR001359-1"/>
    </source>
</evidence>
<evidence type="ECO:0000256" key="3">
    <source>
        <dbReference type="PIRSR" id="PIRSR001359-3"/>
    </source>
</evidence>
<name>A0A2Z5IQW2_9BACT</name>
<dbReference type="KEGG" id="mpho:DA803_01295"/>
<feature type="binding site" evidence="2">
    <location>
        <position position="180"/>
    </location>
    <ligand>
        <name>dihydroxyacetone phosphate</name>
        <dbReference type="ChEBI" id="CHEBI:57642"/>
    </ligand>
</feature>
<dbReference type="PANTHER" id="PTHR30304">
    <property type="entry name" value="D-TAGATOSE-1,6-BISPHOSPHATE ALDOLASE"/>
    <property type="match status" value="1"/>
</dbReference>
<feature type="binding site" evidence="2">
    <location>
        <begin position="209"/>
        <end position="211"/>
    </location>
    <ligand>
        <name>dihydroxyacetone phosphate</name>
        <dbReference type="ChEBI" id="CHEBI:57642"/>
    </ligand>
</feature>
<reference evidence="4 5" key="1">
    <citation type="submission" date="2018-05" db="EMBL/GenBank/DDBJ databases">
        <title>Annotation of the Mycoplasma phocidae genome.</title>
        <authorList>
            <person name="Brown D.R."/>
            <person name="Kutish G.F."/>
            <person name="Frasca S.Jr."/>
        </authorList>
    </citation>
    <scope>NUCLEOTIDE SEQUENCE [LARGE SCALE GENOMIC DNA]</scope>
    <source>
        <strain evidence="4 5">105</strain>
    </source>
</reference>
<protein>
    <submittedName>
        <fullName evidence="4">Fructose-bisphosphate aldolase</fullName>
        <ecNumber evidence="4">4.1.2.13</ecNumber>
    </submittedName>
</protein>
<proteinExistence type="predicted"/>
<dbReference type="CDD" id="cd00947">
    <property type="entry name" value="TBP_aldolase_IIB"/>
    <property type="match status" value="1"/>
</dbReference>
<keyword evidence="3" id="KW-0479">Metal-binding</keyword>
<dbReference type="RefSeq" id="WP_114190833.1">
    <property type="nucleotide sequence ID" value="NZ_CP029295.1"/>
</dbReference>
<feature type="binding site" evidence="3">
    <location>
        <position position="86"/>
    </location>
    <ligand>
        <name>Zn(2+)</name>
        <dbReference type="ChEBI" id="CHEBI:29105"/>
        <label>1</label>
        <note>catalytic</note>
    </ligand>
</feature>
<dbReference type="PIRSF" id="PIRSF001359">
    <property type="entry name" value="F_bP_aldolase_II"/>
    <property type="match status" value="1"/>
</dbReference>
<dbReference type="Gene3D" id="3.20.20.70">
    <property type="entry name" value="Aldolase class I"/>
    <property type="match status" value="1"/>
</dbReference>
<evidence type="ECO:0000256" key="2">
    <source>
        <dbReference type="PIRSR" id="PIRSR001359-2"/>
    </source>
</evidence>
<dbReference type="SUPFAM" id="SSF51569">
    <property type="entry name" value="Aldolase"/>
    <property type="match status" value="1"/>
</dbReference>
<feature type="binding site" evidence="3">
    <location>
        <position position="136"/>
    </location>
    <ligand>
        <name>Zn(2+)</name>
        <dbReference type="ChEBI" id="CHEBI:29105"/>
        <label>2</label>
    </ligand>
</feature>
<evidence type="ECO:0000313" key="4">
    <source>
        <dbReference type="EMBL" id="AXE60721.1"/>
    </source>
</evidence>
<dbReference type="EMBL" id="CP029295">
    <property type="protein sequence ID" value="AXE60721.1"/>
    <property type="molecule type" value="Genomic_DNA"/>
</dbReference>
<dbReference type="GO" id="GO:0005975">
    <property type="term" value="P:carbohydrate metabolic process"/>
    <property type="evidence" value="ECO:0007669"/>
    <property type="project" value="InterPro"/>
</dbReference>
<keyword evidence="4" id="KW-0456">Lyase</keyword>
<dbReference type="InterPro" id="IPR013785">
    <property type="entry name" value="Aldolase_TIM"/>
</dbReference>
<feature type="active site" description="Proton donor" evidence="1">
    <location>
        <position position="85"/>
    </location>
</feature>
<dbReference type="InterPro" id="IPR000771">
    <property type="entry name" value="FBA_II"/>
</dbReference>
<dbReference type="PROSITE" id="PS00806">
    <property type="entry name" value="ALDOLASE_CLASS_II_2"/>
    <property type="match status" value="1"/>
</dbReference>
<dbReference type="OrthoDB" id="9803995at2"/>
<dbReference type="GO" id="GO:0008270">
    <property type="term" value="F:zinc ion binding"/>
    <property type="evidence" value="ECO:0007669"/>
    <property type="project" value="InterPro"/>
</dbReference>
<dbReference type="NCBIfam" id="TIGR00167">
    <property type="entry name" value="cbbA"/>
    <property type="match status" value="1"/>
</dbReference>
<dbReference type="Proteomes" id="UP000252477">
    <property type="component" value="Chromosome"/>
</dbReference>
<gene>
    <name evidence="4" type="ORF">DA803_01295</name>
</gene>
<keyword evidence="5" id="KW-1185">Reference proteome</keyword>
<dbReference type="Pfam" id="PF01116">
    <property type="entry name" value="F_bP_aldolase"/>
    <property type="match status" value="1"/>
</dbReference>
<feature type="binding site" evidence="3">
    <location>
        <position position="106"/>
    </location>
    <ligand>
        <name>Zn(2+)</name>
        <dbReference type="ChEBI" id="CHEBI:29105"/>
        <label>2</label>
    </ligand>
</feature>
<dbReference type="AlphaFoldDB" id="A0A2Z5IQW2"/>